<dbReference type="Proteomes" id="UP000253729">
    <property type="component" value="Unassembled WGS sequence"/>
</dbReference>
<dbReference type="InterPro" id="IPR023827">
    <property type="entry name" value="Peptidase_S8_Asp-AS"/>
</dbReference>
<dbReference type="AlphaFoldDB" id="A0A3F3QG72"/>
<dbReference type="InterPro" id="IPR000209">
    <property type="entry name" value="Peptidase_S8/S53_dom"/>
</dbReference>
<dbReference type="GO" id="GO:0004252">
    <property type="term" value="F:serine-type endopeptidase activity"/>
    <property type="evidence" value="ECO:0007669"/>
    <property type="project" value="InterPro"/>
</dbReference>
<feature type="region of interest" description="Disordered" evidence="6">
    <location>
        <begin position="536"/>
        <end position="564"/>
    </location>
</feature>
<feature type="compositionally biased region" description="Basic and acidic residues" evidence="6">
    <location>
        <begin position="548"/>
        <end position="558"/>
    </location>
</feature>
<sequence>MADQFDFDEGFDTDDDLVRTDFHGPLPEVEPARGWKDVILSLENGQTTWDNLEDADRRLLEYYDDKNTARPTLLHKMAENWGKDYYRHLSMATREAIVLYLLDQRILYTNKQDDPILNVAISYHTADLIDFLIDHRPNLLPDLLADTDTKGMNCLHKVFKDTLFDALRQLMQSKGKNRALMASVMSTVAKLLEHADVASILAKDELGNTPIHYAMDARLCLTPGYFRHADGMEYRYEDIVKSLFLLLEKDKSVMKNADLLFNKQHHSPYRYFVISKSGVDKARKGSVQKPSGREPMVDRKENSMDMKAVRKPAFRDPMGDIRIPTKESPINPAQPSVTAEYSASEWLQKPGRDLQPRSHQPVGPMSEGKPHDMTGMGLRPLLRRPADPLGIKRDESQSPVVEAGVQHAISADAEGSKPRTARQVVWGGPRGNEAAGSIASLVKCFFIRNNTDRNAKDLLYGKVASGEQQAIACGNYQGATNTHFVFTDKNLFFDASHLRGKPIGDVVDLINRISQAGGFEDTLSYVKIPALASEPHILPQPHRQNIPNEKRQIKRSPDSKQSSGRNNLIKVFDKLVEVNVRKIIRLHVEDNADEWAHTDTAIEMAMKGSNQYSGEVSRDALEIEEWDWCKPDINMDVIEYAAPSVQHIHLHWSGNQTVLYGWASSENGIPLLCRNPRSLLSKITLHAYQGLETSNRRDHMIRQFCNLVESRTQHKIEVIPKPISKSIIKSDRADADQDPLLREQMEKPRSDAWIEAMERFRGSLIRMHDKNMLTNTKRVKVALIDDGIDLQDFNTYRFAQCTGVSYCSSDISNGDPWWKSTNGHGTIMANMISRINPWVQLEVIKVQSSPSYIHGDGARSISPRSAADAINAAVVRGADIISMSWTITDVGFRMSVLSDSAPNVDGDKRRADENDLKLLQSAIDDAVKGDKRLLICSAADDVRLNGDNTFPYSQAPERILRIGSTGPQANRDLGSGSGGSITYYLPGNQVAEDRRPHSAKPVVYHNGSSVSTALAAGLASLIMYCCHCLHSCQAGAEYENCAKALRSHANMRKAFNSINRYFEWKDDDKIVPVWGLFGDKSSMLDKATNSEDKIKVLKELVACLCLDIK</sequence>
<evidence type="ECO:0000313" key="8">
    <source>
        <dbReference type="EMBL" id="RDH38278.1"/>
    </source>
</evidence>
<dbReference type="Gene3D" id="1.25.40.20">
    <property type="entry name" value="Ankyrin repeat-containing domain"/>
    <property type="match status" value="1"/>
</dbReference>
<keyword evidence="3" id="KW-0378">Hydrolase</keyword>
<feature type="region of interest" description="Disordered" evidence="6">
    <location>
        <begin position="316"/>
        <end position="336"/>
    </location>
</feature>
<keyword evidence="2" id="KW-0732">Signal</keyword>
<keyword evidence="5" id="KW-0865">Zymogen</keyword>
<dbReference type="STRING" id="1341132.A0A3F3QG72"/>
<feature type="region of interest" description="Disordered" evidence="6">
    <location>
        <begin position="350"/>
        <end position="372"/>
    </location>
</feature>
<keyword evidence="4" id="KW-0720">Serine protease</keyword>
<evidence type="ECO:0000256" key="4">
    <source>
        <dbReference type="ARBA" id="ARBA00022825"/>
    </source>
</evidence>
<name>A0A3F3QG72_9EURO</name>
<dbReference type="SUPFAM" id="SSF48403">
    <property type="entry name" value="Ankyrin repeat"/>
    <property type="match status" value="1"/>
</dbReference>
<feature type="compositionally biased region" description="Basic and acidic residues" evidence="6">
    <location>
        <begin position="316"/>
        <end position="325"/>
    </location>
</feature>
<feature type="domain" description="Peptidase S8/S53" evidence="7">
    <location>
        <begin position="777"/>
        <end position="1023"/>
    </location>
</feature>
<accession>A0A3F3QG72</accession>
<evidence type="ECO:0000256" key="2">
    <source>
        <dbReference type="ARBA" id="ARBA00022729"/>
    </source>
</evidence>
<dbReference type="SUPFAM" id="SSF52743">
    <property type="entry name" value="Subtilisin-like"/>
    <property type="match status" value="1"/>
</dbReference>
<keyword evidence="1" id="KW-0645">Protease</keyword>
<evidence type="ECO:0000256" key="1">
    <source>
        <dbReference type="ARBA" id="ARBA00022670"/>
    </source>
</evidence>
<reference evidence="8 9" key="1">
    <citation type="submission" date="2018-07" db="EMBL/GenBank/DDBJ databases">
        <title>The genomes of Aspergillus section Nigri reveals drivers in fungal speciation.</title>
        <authorList>
            <consortium name="DOE Joint Genome Institute"/>
            <person name="Vesth T.C."/>
            <person name="Nybo J."/>
            <person name="Theobald S."/>
            <person name="Brandl J."/>
            <person name="Frisvad J.C."/>
            <person name="Nielsen K.F."/>
            <person name="Lyhne E.K."/>
            <person name="Kogle M.E."/>
            <person name="Kuo A."/>
            <person name="Riley R."/>
            <person name="Clum A."/>
            <person name="Nolan M."/>
            <person name="Lipzen A."/>
            <person name="Salamov A."/>
            <person name="Henrissat B."/>
            <person name="Wiebenga A."/>
            <person name="De vries R.P."/>
            <person name="Grigoriev I.V."/>
            <person name="Mortensen U.H."/>
            <person name="Andersen M.R."/>
            <person name="Baker S.E."/>
        </authorList>
    </citation>
    <scope>NUCLEOTIDE SEQUENCE [LARGE SCALE GENOMIC DNA]</scope>
    <source>
        <strain evidence="8 9">CBS 139.54b</strain>
    </source>
</reference>
<evidence type="ECO:0000313" key="9">
    <source>
        <dbReference type="Proteomes" id="UP000253729"/>
    </source>
</evidence>
<dbReference type="PRINTS" id="PR00723">
    <property type="entry name" value="SUBTILISIN"/>
</dbReference>
<dbReference type="InterPro" id="IPR015500">
    <property type="entry name" value="Peptidase_S8_subtilisin-rel"/>
</dbReference>
<dbReference type="CDD" id="cd07491">
    <property type="entry name" value="Peptidases_S8_7"/>
    <property type="match status" value="1"/>
</dbReference>
<dbReference type="GeneID" id="38138913"/>
<evidence type="ECO:0000256" key="3">
    <source>
        <dbReference type="ARBA" id="ARBA00022801"/>
    </source>
</evidence>
<keyword evidence="9" id="KW-1185">Reference proteome</keyword>
<dbReference type="RefSeq" id="XP_026631300.1">
    <property type="nucleotide sequence ID" value="XM_026770557.1"/>
</dbReference>
<evidence type="ECO:0000259" key="7">
    <source>
        <dbReference type="Pfam" id="PF00082"/>
    </source>
</evidence>
<dbReference type="InterPro" id="IPR036770">
    <property type="entry name" value="Ankyrin_rpt-contain_sf"/>
</dbReference>
<dbReference type="EMBL" id="KZ852034">
    <property type="protein sequence ID" value="RDH38278.1"/>
    <property type="molecule type" value="Genomic_DNA"/>
</dbReference>
<protein>
    <recommendedName>
        <fullName evidence="7">Peptidase S8/S53 domain-containing protein</fullName>
    </recommendedName>
</protein>
<organism evidence="8 9">
    <name type="scientific">Aspergillus welwitschiae</name>
    <dbReference type="NCBI Taxonomy" id="1341132"/>
    <lineage>
        <taxon>Eukaryota</taxon>
        <taxon>Fungi</taxon>
        <taxon>Dikarya</taxon>
        <taxon>Ascomycota</taxon>
        <taxon>Pezizomycotina</taxon>
        <taxon>Eurotiomycetes</taxon>
        <taxon>Eurotiomycetidae</taxon>
        <taxon>Eurotiales</taxon>
        <taxon>Aspergillaceae</taxon>
        <taxon>Aspergillus</taxon>
        <taxon>Aspergillus subgen. Circumdati</taxon>
    </lineage>
</organism>
<dbReference type="GO" id="GO:0006508">
    <property type="term" value="P:proteolysis"/>
    <property type="evidence" value="ECO:0007669"/>
    <property type="project" value="UniProtKB-KW"/>
</dbReference>
<evidence type="ECO:0000256" key="5">
    <source>
        <dbReference type="ARBA" id="ARBA00023145"/>
    </source>
</evidence>
<evidence type="ECO:0000256" key="6">
    <source>
        <dbReference type="SAM" id="MobiDB-lite"/>
    </source>
</evidence>
<gene>
    <name evidence="8" type="ORF">BDQ94DRAFT_166472</name>
</gene>
<dbReference type="InterPro" id="IPR036852">
    <property type="entry name" value="Peptidase_S8/S53_dom_sf"/>
</dbReference>
<proteinExistence type="predicted"/>
<dbReference type="Gene3D" id="3.40.50.200">
    <property type="entry name" value="Peptidase S8/S53 domain"/>
    <property type="match status" value="1"/>
</dbReference>
<dbReference type="PROSITE" id="PS00136">
    <property type="entry name" value="SUBTILASE_ASP"/>
    <property type="match status" value="1"/>
</dbReference>
<dbReference type="Pfam" id="PF00082">
    <property type="entry name" value="Peptidase_S8"/>
    <property type="match status" value="1"/>
</dbReference>